<dbReference type="Proteomes" id="UP000019149">
    <property type="component" value="Unassembled WGS sequence"/>
</dbReference>
<keyword evidence="1" id="KW-0812">Transmembrane</keyword>
<dbReference type="GeneID" id="36339380"/>
<sequence>MVELVLAALCLIGYISSCCSRDILLEIYAVILIILLVTQIIAVATAQSVSVPGCRDKIVKFAADNMMTFMYISIAAILLEATFSLVLSPILIGWRRSAHGISAIPTGWMEGCVQVLLHPLVKFANFLLSNLVDQKTVIDPSSTQGGVMCTDD</sequence>
<keyword evidence="1" id="KW-0472">Membrane</keyword>
<dbReference type="EMBL" id="APAU02000019">
    <property type="protein sequence ID" value="EUB61601.1"/>
    <property type="molecule type" value="Genomic_DNA"/>
</dbReference>
<feature type="transmembrane region" description="Helical" evidence="1">
    <location>
        <begin position="27"/>
        <end position="49"/>
    </location>
</feature>
<dbReference type="CTD" id="36339380"/>
<proteinExistence type="predicted"/>
<evidence type="ECO:0000313" key="2">
    <source>
        <dbReference type="EMBL" id="EUB61601.1"/>
    </source>
</evidence>
<organism evidence="2 3">
    <name type="scientific">Echinococcus granulosus</name>
    <name type="common">Hydatid tapeworm</name>
    <dbReference type="NCBI Taxonomy" id="6210"/>
    <lineage>
        <taxon>Eukaryota</taxon>
        <taxon>Metazoa</taxon>
        <taxon>Spiralia</taxon>
        <taxon>Lophotrochozoa</taxon>
        <taxon>Platyhelminthes</taxon>
        <taxon>Cestoda</taxon>
        <taxon>Eucestoda</taxon>
        <taxon>Cyclophyllidea</taxon>
        <taxon>Taeniidae</taxon>
        <taxon>Echinococcus</taxon>
        <taxon>Echinococcus granulosus group</taxon>
    </lineage>
</organism>
<dbReference type="SMR" id="W6UKA8"/>
<accession>W6UKA8</accession>
<dbReference type="RefSeq" id="XP_024352797.1">
    <property type="nucleotide sequence ID" value="XM_024492914.1"/>
</dbReference>
<keyword evidence="1" id="KW-1133">Transmembrane helix</keyword>
<dbReference type="AlphaFoldDB" id="W6UKA8"/>
<dbReference type="KEGG" id="egl:EGR_03665"/>
<protein>
    <submittedName>
        <fullName evidence="2">Uncharacterized protein</fullName>
    </submittedName>
</protein>
<name>W6UKA8_ECHGR</name>
<keyword evidence="3" id="KW-1185">Reference proteome</keyword>
<comment type="caution">
    <text evidence="2">The sequence shown here is derived from an EMBL/GenBank/DDBJ whole genome shotgun (WGS) entry which is preliminary data.</text>
</comment>
<evidence type="ECO:0000256" key="1">
    <source>
        <dbReference type="SAM" id="Phobius"/>
    </source>
</evidence>
<gene>
    <name evidence="2" type="ORF">EGR_03665</name>
</gene>
<evidence type="ECO:0000313" key="3">
    <source>
        <dbReference type="Proteomes" id="UP000019149"/>
    </source>
</evidence>
<feature type="transmembrane region" description="Helical" evidence="1">
    <location>
        <begin position="69"/>
        <end position="94"/>
    </location>
</feature>
<reference evidence="2 3" key="1">
    <citation type="journal article" date="2013" name="Nat. Genet.">
        <title>The genome of the hydatid tapeworm Echinococcus granulosus.</title>
        <authorList>
            <person name="Zheng H."/>
            <person name="Zhang W."/>
            <person name="Zhang L."/>
            <person name="Zhang Z."/>
            <person name="Li J."/>
            <person name="Lu G."/>
            <person name="Zhu Y."/>
            <person name="Wang Y."/>
            <person name="Huang Y."/>
            <person name="Liu J."/>
            <person name="Kang H."/>
            <person name="Chen J."/>
            <person name="Wang L."/>
            <person name="Chen A."/>
            <person name="Yu S."/>
            <person name="Gao Z."/>
            <person name="Jin L."/>
            <person name="Gu W."/>
            <person name="Wang Z."/>
            <person name="Zhao L."/>
            <person name="Shi B."/>
            <person name="Wen H."/>
            <person name="Lin R."/>
            <person name="Jones M.K."/>
            <person name="Brejova B."/>
            <person name="Vinar T."/>
            <person name="Zhao G."/>
            <person name="McManus D.P."/>
            <person name="Chen Z."/>
            <person name="Zhou Y."/>
            <person name="Wang S."/>
        </authorList>
    </citation>
    <scope>NUCLEOTIDE SEQUENCE [LARGE SCALE GENOMIC DNA]</scope>
</reference>